<dbReference type="Pfam" id="PF07690">
    <property type="entry name" value="MFS_1"/>
    <property type="match status" value="1"/>
</dbReference>
<dbReference type="PROSITE" id="PS50850">
    <property type="entry name" value="MFS"/>
    <property type="match status" value="1"/>
</dbReference>
<evidence type="ECO:0000256" key="3">
    <source>
        <dbReference type="ARBA" id="ARBA00022475"/>
    </source>
</evidence>
<dbReference type="PANTHER" id="PTHR23517">
    <property type="entry name" value="RESISTANCE PROTEIN MDTM, PUTATIVE-RELATED-RELATED"/>
    <property type="match status" value="1"/>
</dbReference>
<evidence type="ECO:0000256" key="4">
    <source>
        <dbReference type="ARBA" id="ARBA00022692"/>
    </source>
</evidence>
<evidence type="ECO:0000256" key="1">
    <source>
        <dbReference type="ARBA" id="ARBA00004651"/>
    </source>
</evidence>
<sequence length="416" mass="45788">MLQRISNLFSLYKGLPKDIYYLAIARFILGLGNFIIPFMVLLLTQKQGYSTSVAGTLVMVVTGTYMVGSLLGGKLSDAYGHKNIMVIGELLGALVLIACGFFAEHHLVAPGLLFLGYFFIGIAVPASNALVADHSNPGNRDAVMSLSYLAYNLGSGVGPVIAGYLFWNHTEWVYWGNGLAIFIGILVVAFYVKAKPVNIEDEQEVSELEKNIDGGVWSVFKERPRLIVFGVLCTLLWFTLNQMTLTSPLYYSHTFDKEGAILFGQLMTFASIAVVLITPILMRLTSKHSELNSLAMSGVLFVVGYGLVVSYTNIPMQFVAWFFLAAAEVLLLTKEGIYIANQSPASHRGRISGILLTIRNIGLMPTYMFMGSFIDDFGYQSAWLFIAGASTLAALSFWLLYLQQKRASHLNKIEAI</sequence>
<feature type="transmembrane region" description="Helical" evidence="7">
    <location>
        <begin position="20"/>
        <end position="43"/>
    </location>
</feature>
<evidence type="ECO:0000256" key="5">
    <source>
        <dbReference type="ARBA" id="ARBA00022989"/>
    </source>
</evidence>
<dbReference type="PANTHER" id="PTHR23517:SF2">
    <property type="entry name" value="MULTIDRUG RESISTANCE PROTEIN MDTH"/>
    <property type="match status" value="1"/>
</dbReference>
<evidence type="ECO:0000259" key="8">
    <source>
        <dbReference type="PROSITE" id="PS50850"/>
    </source>
</evidence>
<evidence type="ECO:0000256" key="6">
    <source>
        <dbReference type="ARBA" id="ARBA00023136"/>
    </source>
</evidence>
<feature type="transmembrane region" description="Helical" evidence="7">
    <location>
        <begin position="224"/>
        <end position="240"/>
    </location>
</feature>
<feature type="transmembrane region" description="Helical" evidence="7">
    <location>
        <begin position="109"/>
        <end position="131"/>
    </location>
</feature>
<dbReference type="InterPro" id="IPR050171">
    <property type="entry name" value="MFS_Transporters"/>
</dbReference>
<evidence type="ECO:0000313" key="9">
    <source>
        <dbReference type="EMBL" id="MBN3580648.1"/>
    </source>
</evidence>
<proteinExistence type="predicted"/>
<evidence type="ECO:0000256" key="7">
    <source>
        <dbReference type="SAM" id="Phobius"/>
    </source>
</evidence>
<dbReference type="SUPFAM" id="SSF103473">
    <property type="entry name" value="MFS general substrate transporter"/>
    <property type="match status" value="1"/>
</dbReference>
<keyword evidence="6 7" id="KW-0472">Membrane</keyword>
<protein>
    <submittedName>
        <fullName evidence="9">MFS transporter</fullName>
    </submittedName>
</protein>
<gene>
    <name evidence="9" type="ORF">JYA62_23845</name>
</gene>
<feature type="domain" description="Major facilitator superfamily (MFS) profile" evidence="8">
    <location>
        <begin position="18"/>
        <end position="405"/>
    </location>
</feature>
<organism evidence="9 10">
    <name type="scientific">Vibrio neptunius</name>
    <dbReference type="NCBI Taxonomy" id="170651"/>
    <lineage>
        <taxon>Bacteria</taxon>
        <taxon>Pseudomonadati</taxon>
        <taxon>Pseudomonadota</taxon>
        <taxon>Gammaproteobacteria</taxon>
        <taxon>Vibrionales</taxon>
        <taxon>Vibrionaceae</taxon>
        <taxon>Vibrio</taxon>
    </lineage>
</organism>
<accession>A0ABS3A8G6</accession>
<dbReference type="RefSeq" id="WP_206372289.1">
    <property type="nucleotide sequence ID" value="NZ_CAWPTG010000121.1"/>
</dbReference>
<evidence type="ECO:0000313" key="10">
    <source>
        <dbReference type="Proteomes" id="UP000779070"/>
    </source>
</evidence>
<feature type="transmembrane region" description="Helical" evidence="7">
    <location>
        <begin position="318"/>
        <end position="339"/>
    </location>
</feature>
<feature type="transmembrane region" description="Helical" evidence="7">
    <location>
        <begin position="172"/>
        <end position="192"/>
    </location>
</feature>
<feature type="transmembrane region" description="Helical" evidence="7">
    <location>
        <begin position="260"/>
        <end position="282"/>
    </location>
</feature>
<dbReference type="InterPro" id="IPR036259">
    <property type="entry name" value="MFS_trans_sf"/>
</dbReference>
<dbReference type="InterPro" id="IPR011701">
    <property type="entry name" value="MFS"/>
</dbReference>
<comment type="subcellular location">
    <subcellularLocation>
        <location evidence="1">Cell membrane</location>
        <topology evidence="1">Multi-pass membrane protein</topology>
    </subcellularLocation>
</comment>
<keyword evidence="3" id="KW-1003">Cell membrane</keyword>
<evidence type="ECO:0000256" key="2">
    <source>
        <dbReference type="ARBA" id="ARBA00022448"/>
    </source>
</evidence>
<feature type="transmembrane region" description="Helical" evidence="7">
    <location>
        <begin position="382"/>
        <end position="402"/>
    </location>
</feature>
<feature type="transmembrane region" description="Helical" evidence="7">
    <location>
        <begin position="143"/>
        <end position="166"/>
    </location>
</feature>
<feature type="transmembrane region" description="Helical" evidence="7">
    <location>
        <begin position="294"/>
        <end position="312"/>
    </location>
</feature>
<keyword evidence="2" id="KW-0813">Transport</keyword>
<keyword evidence="10" id="KW-1185">Reference proteome</keyword>
<name>A0ABS3A8G6_9VIBR</name>
<comment type="caution">
    <text evidence="9">The sequence shown here is derived from an EMBL/GenBank/DDBJ whole genome shotgun (WGS) entry which is preliminary data.</text>
</comment>
<feature type="transmembrane region" description="Helical" evidence="7">
    <location>
        <begin position="49"/>
        <end position="72"/>
    </location>
</feature>
<dbReference type="Gene3D" id="1.20.1250.20">
    <property type="entry name" value="MFS general substrate transporter like domains"/>
    <property type="match status" value="1"/>
</dbReference>
<reference evidence="9 10" key="1">
    <citation type="submission" date="2021-02" db="EMBL/GenBank/DDBJ databases">
        <title>Draft Genome Sequences of 5 Vibrio neptunius Strains Isolated From of Bivalve Hatcheries.</title>
        <authorList>
            <person name="Galvis F."/>
            <person name="Barja J.L."/>
            <person name="Lemos M.L."/>
            <person name="Balado M."/>
        </authorList>
    </citation>
    <scope>NUCLEOTIDE SEQUENCE [LARGE SCALE GENOMIC DNA]</scope>
    <source>
        <strain evidence="9 10">PP-145.98</strain>
    </source>
</reference>
<feature type="transmembrane region" description="Helical" evidence="7">
    <location>
        <begin position="84"/>
        <end position="103"/>
    </location>
</feature>
<dbReference type="InterPro" id="IPR020846">
    <property type="entry name" value="MFS_dom"/>
</dbReference>
<dbReference type="EMBL" id="JAFHLB010000065">
    <property type="protein sequence ID" value="MBN3580648.1"/>
    <property type="molecule type" value="Genomic_DNA"/>
</dbReference>
<dbReference type="Proteomes" id="UP000779070">
    <property type="component" value="Unassembled WGS sequence"/>
</dbReference>
<keyword evidence="4 7" id="KW-0812">Transmembrane</keyword>
<feature type="transmembrane region" description="Helical" evidence="7">
    <location>
        <begin position="351"/>
        <end position="370"/>
    </location>
</feature>
<keyword evidence="5 7" id="KW-1133">Transmembrane helix</keyword>